<organism evidence="1 2">
    <name type="scientific">Sphaerospermopsis torques-reginae ITEP-024</name>
    <dbReference type="NCBI Taxonomy" id="984208"/>
    <lineage>
        <taxon>Bacteria</taxon>
        <taxon>Bacillati</taxon>
        <taxon>Cyanobacteriota</taxon>
        <taxon>Cyanophyceae</taxon>
        <taxon>Nostocales</taxon>
        <taxon>Aphanizomenonaceae</taxon>
        <taxon>Sphaerospermopsis</taxon>
        <taxon>Sphaerospermopsis torques-reginae</taxon>
    </lineage>
</organism>
<reference evidence="1 2" key="1">
    <citation type="journal article" date="2022" name="J. Am. Chem. Soc.">
        <title>Biosynthesis of Guanitoxin Enables Global Environmental Detection in Freshwater Cyanobacteria.</title>
        <authorList>
            <person name="Lima S.T."/>
            <person name="Fallon T.R."/>
            <person name="Cordoza J.L."/>
            <person name="Chekan J.R."/>
            <person name="Delbaje E."/>
            <person name="Hopiavuori A.R."/>
            <person name="Alvarenga D.O."/>
            <person name="Wood S.M."/>
            <person name="Luhavaya H."/>
            <person name="Baumgartner J.T."/>
            <person name="Dorr F.A."/>
            <person name="Etchegaray A."/>
            <person name="Pinto E."/>
            <person name="McKinnie S.M.K."/>
            <person name="Fiore M.F."/>
            <person name="Moore B.S."/>
        </authorList>
    </citation>
    <scope>NUCLEOTIDE SEQUENCE [LARGE SCALE GENOMIC DNA]</scope>
    <source>
        <strain evidence="1 2">ITEP-024</strain>
    </source>
</reference>
<gene>
    <name evidence="1" type="ORF">K2F26_18300</name>
</gene>
<name>A0ABX8WWJ4_9CYAN</name>
<dbReference type="RefSeq" id="WP_220608936.1">
    <property type="nucleotide sequence ID" value="NZ_CP080598.1"/>
</dbReference>
<proteinExistence type="predicted"/>
<keyword evidence="2" id="KW-1185">Reference proteome</keyword>
<evidence type="ECO:0000313" key="2">
    <source>
        <dbReference type="Proteomes" id="UP000826540"/>
    </source>
</evidence>
<accession>A0ABX8WWJ4</accession>
<dbReference type="Proteomes" id="UP000826540">
    <property type="component" value="Chromosome"/>
</dbReference>
<dbReference type="EMBL" id="CP080598">
    <property type="protein sequence ID" value="QYX30800.1"/>
    <property type="molecule type" value="Genomic_DNA"/>
</dbReference>
<evidence type="ECO:0000313" key="1">
    <source>
        <dbReference type="EMBL" id="QYX30800.1"/>
    </source>
</evidence>
<protein>
    <submittedName>
        <fullName evidence="1">Uncharacterized protein</fullName>
    </submittedName>
</protein>
<sequence length="77" mass="8931">MWVVETAANSDELQQPVRVKSADKFGLLFSQMLESLFVERVDQNEGIFARYMNDSDFQKVVADWLVGEVYKRIINSK</sequence>